<dbReference type="InterPro" id="IPR014925">
    <property type="entry name" value="CGGC_dom"/>
</dbReference>
<evidence type="ECO:0000313" key="2">
    <source>
        <dbReference type="EMBL" id="HDD35639.1"/>
    </source>
</evidence>
<gene>
    <name evidence="2" type="ORF">ENF30_02435</name>
</gene>
<evidence type="ECO:0000259" key="1">
    <source>
        <dbReference type="SMART" id="SM01078"/>
    </source>
</evidence>
<accession>A0A7V0IAD6</accession>
<protein>
    <submittedName>
        <fullName evidence="2">CGGC domain-containing protein</fullName>
    </submittedName>
</protein>
<dbReference type="EMBL" id="DQWQ01000105">
    <property type="protein sequence ID" value="HDD35639.1"/>
    <property type="molecule type" value="Genomic_DNA"/>
</dbReference>
<dbReference type="SMART" id="SM01078">
    <property type="entry name" value="CGGC"/>
    <property type="match status" value="1"/>
</dbReference>
<reference evidence="2" key="1">
    <citation type="journal article" date="2020" name="mSystems">
        <title>Genome- and Community-Level Interaction Insights into Carbon Utilization and Element Cycling Functions of Hydrothermarchaeota in Hydrothermal Sediment.</title>
        <authorList>
            <person name="Zhou Z."/>
            <person name="Liu Y."/>
            <person name="Xu W."/>
            <person name="Pan J."/>
            <person name="Luo Z.H."/>
            <person name="Li M."/>
        </authorList>
    </citation>
    <scope>NUCLEOTIDE SEQUENCE [LARGE SCALE GENOMIC DNA]</scope>
    <source>
        <strain evidence="2">HyVt-113</strain>
    </source>
</reference>
<sequence>MPLRVAIIACKRTREKNLCSVGDEKCLVAMMRKEGEFKRYKDKDAFIVGIVECGDCHGERAPLALGLLKLQLSALKETVDIIHIGTCISRICRHKDELINYIKQNVGIEVIEGTHDYGAPRIFP</sequence>
<feature type="domain" description="CGGC" evidence="1">
    <location>
        <begin position="4"/>
        <end position="115"/>
    </location>
</feature>
<dbReference type="AlphaFoldDB" id="A0A7V0IAD6"/>
<organism evidence="2">
    <name type="scientific">Desulfofervidus auxilii</name>
    <dbReference type="NCBI Taxonomy" id="1621989"/>
    <lineage>
        <taxon>Bacteria</taxon>
        <taxon>Pseudomonadati</taxon>
        <taxon>Thermodesulfobacteriota</taxon>
        <taxon>Candidatus Desulfofervidia</taxon>
        <taxon>Candidatus Desulfofervidales</taxon>
        <taxon>Candidatus Desulfofervidaceae</taxon>
        <taxon>Candidatus Desulfofervidus</taxon>
    </lineage>
</organism>
<name>A0A7V0IAD6_DESA2</name>
<dbReference type="Pfam" id="PF08821">
    <property type="entry name" value="CGGC"/>
    <property type="match status" value="1"/>
</dbReference>
<comment type="caution">
    <text evidence="2">The sequence shown here is derived from an EMBL/GenBank/DDBJ whole genome shotgun (WGS) entry which is preliminary data.</text>
</comment>
<dbReference type="Proteomes" id="UP000885706">
    <property type="component" value="Unassembled WGS sequence"/>
</dbReference>
<proteinExistence type="predicted"/>